<dbReference type="Gene3D" id="1.20.1260.10">
    <property type="match status" value="1"/>
</dbReference>
<evidence type="ECO:0000313" key="2">
    <source>
        <dbReference type="EMBL" id="TBT84294.1"/>
    </source>
</evidence>
<dbReference type="Proteomes" id="UP000292373">
    <property type="component" value="Unassembled WGS sequence"/>
</dbReference>
<dbReference type="PROSITE" id="PS51318">
    <property type="entry name" value="TAT"/>
    <property type="match status" value="1"/>
</dbReference>
<evidence type="ECO:0000256" key="1">
    <source>
        <dbReference type="SAM" id="MobiDB-lite"/>
    </source>
</evidence>
<organism evidence="2 3">
    <name type="scientific">Propioniciclava sinopodophylli</name>
    <dbReference type="NCBI Taxonomy" id="1837344"/>
    <lineage>
        <taxon>Bacteria</taxon>
        <taxon>Bacillati</taxon>
        <taxon>Actinomycetota</taxon>
        <taxon>Actinomycetes</taxon>
        <taxon>Propionibacteriales</taxon>
        <taxon>Propionibacteriaceae</taxon>
        <taxon>Propioniciclava</taxon>
    </lineage>
</organism>
<reference evidence="2 3" key="1">
    <citation type="submission" date="2019-01" db="EMBL/GenBank/DDBJ databases">
        <title>Lactibacter flavus gen. nov., sp. nov., a novel bacterium of the family Propionibacteriaceae isolated from raw milk and dairy products.</title>
        <authorList>
            <person name="Huptas C."/>
            <person name="Wenning M."/>
            <person name="Breitenwieser F."/>
            <person name="Doll E."/>
            <person name="Von Neubeck M."/>
            <person name="Busse H.-J."/>
            <person name="Scherer S."/>
        </authorList>
    </citation>
    <scope>NUCLEOTIDE SEQUENCE [LARGE SCALE GENOMIC DNA]</scope>
    <source>
        <strain evidence="2 3">KCTC 33808</strain>
    </source>
</reference>
<dbReference type="SUPFAM" id="SSF47240">
    <property type="entry name" value="Ferritin-like"/>
    <property type="match status" value="1"/>
</dbReference>
<protein>
    <submittedName>
        <fullName evidence="2">DUF4439 domain-containing protein</fullName>
    </submittedName>
</protein>
<dbReference type="OrthoDB" id="21342at2"/>
<dbReference type="InterPro" id="IPR009078">
    <property type="entry name" value="Ferritin-like_SF"/>
</dbReference>
<gene>
    <name evidence="2" type="ORF">ET989_09095</name>
</gene>
<dbReference type="AlphaFoldDB" id="A0A4Q9KCX4"/>
<dbReference type="RefSeq" id="WP_131168223.1">
    <property type="nucleotide sequence ID" value="NZ_SDMQ01000008.1"/>
</dbReference>
<dbReference type="InterPro" id="IPR012347">
    <property type="entry name" value="Ferritin-like"/>
</dbReference>
<sequence>MLTRRVLLGGAALAALTGCGVLPSGVPPVSAPTPDPSVPGHEALQELRAQLVTAASGPLTRAQADLLGWALDVTDDQFPAVSLSAPVATAAPTPSLVPVPTPAAEATSTPAPPPTPTGLAAALETAQEAFTAQALDASTARPIVWASMAAWTVALAAQFPEASGAREPGRGVRLPAPQEPDAAAQAALDAAAATLYGLQVAAGAPGLAADETDALRGRLEFWSGLRDDLAAGITAASATPTPAPPWYAVDRPADAAAGRALAARLQAAALPVLGRALAHGPAALRPLLVTALGDVAADVPRWGGLLERWPGLPST</sequence>
<name>A0A4Q9KCX4_9ACTN</name>
<accession>A0A4Q9KCX4</accession>
<proteinExistence type="predicted"/>
<dbReference type="PROSITE" id="PS51257">
    <property type="entry name" value="PROKAR_LIPOPROTEIN"/>
    <property type="match status" value="1"/>
</dbReference>
<dbReference type="InterPro" id="IPR006311">
    <property type="entry name" value="TAT_signal"/>
</dbReference>
<evidence type="ECO:0000313" key="3">
    <source>
        <dbReference type="Proteomes" id="UP000292373"/>
    </source>
</evidence>
<dbReference type="EMBL" id="SDMQ01000008">
    <property type="protein sequence ID" value="TBT84294.1"/>
    <property type="molecule type" value="Genomic_DNA"/>
</dbReference>
<feature type="region of interest" description="Disordered" evidence="1">
    <location>
        <begin position="91"/>
        <end position="114"/>
    </location>
</feature>
<comment type="caution">
    <text evidence="2">The sequence shown here is derived from an EMBL/GenBank/DDBJ whole genome shotgun (WGS) entry which is preliminary data.</text>
</comment>
<keyword evidence="3" id="KW-1185">Reference proteome</keyword>